<reference evidence="1 2" key="1">
    <citation type="submission" date="2020-02" db="EMBL/GenBank/DDBJ databases">
        <authorList>
            <person name="Ferguson B K."/>
        </authorList>
    </citation>
    <scope>NUCLEOTIDE SEQUENCE [LARGE SCALE GENOMIC DNA]</scope>
</reference>
<dbReference type="EMBL" id="CADCXV010000491">
    <property type="protein sequence ID" value="CAB0030511.1"/>
    <property type="molecule type" value="Genomic_DNA"/>
</dbReference>
<dbReference type="AlphaFoldDB" id="A0A6H5I1W2"/>
<gene>
    <name evidence="1" type="ORF">TBRA_LOCUS2510</name>
</gene>
<sequence>MHTELLLLPAHNCTATSICAHLIGAARIYRLCARILLTRTRSTCITHIMHKKKTKSTGMIETNAAPGTCSTIRIDSVCVYKIFAPETHPFVVHTPLQRDREIYQSYSGARLRATTRLYVHHALCTANAVAAATTTTTTSSLVYHPRGCDLGLFNFLIFYLYLEKKFNPKKTN</sequence>
<organism evidence="1 2">
    <name type="scientific">Trichogramma brassicae</name>
    <dbReference type="NCBI Taxonomy" id="86971"/>
    <lineage>
        <taxon>Eukaryota</taxon>
        <taxon>Metazoa</taxon>
        <taxon>Ecdysozoa</taxon>
        <taxon>Arthropoda</taxon>
        <taxon>Hexapoda</taxon>
        <taxon>Insecta</taxon>
        <taxon>Pterygota</taxon>
        <taxon>Neoptera</taxon>
        <taxon>Endopterygota</taxon>
        <taxon>Hymenoptera</taxon>
        <taxon>Apocrita</taxon>
        <taxon>Proctotrupomorpha</taxon>
        <taxon>Chalcidoidea</taxon>
        <taxon>Trichogrammatidae</taxon>
        <taxon>Trichogramma</taxon>
    </lineage>
</organism>
<dbReference type="Proteomes" id="UP000479190">
    <property type="component" value="Unassembled WGS sequence"/>
</dbReference>
<accession>A0A6H5I1W2</accession>
<name>A0A6H5I1W2_9HYME</name>
<proteinExistence type="predicted"/>
<evidence type="ECO:0000313" key="2">
    <source>
        <dbReference type="Proteomes" id="UP000479190"/>
    </source>
</evidence>
<evidence type="ECO:0000313" key="1">
    <source>
        <dbReference type="EMBL" id="CAB0030511.1"/>
    </source>
</evidence>
<keyword evidence="2" id="KW-1185">Reference proteome</keyword>
<protein>
    <submittedName>
        <fullName evidence="1">Uncharacterized protein</fullName>
    </submittedName>
</protein>